<dbReference type="PROSITE" id="PS00018">
    <property type="entry name" value="EF_HAND_1"/>
    <property type="match status" value="2"/>
</dbReference>
<evidence type="ECO:0000313" key="5">
    <source>
        <dbReference type="Proteomes" id="UP000236333"/>
    </source>
</evidence>
<dbReference type="InterPro" id="IPR002048">
    <property type="entry name" value="EF_hand_dom"/>
</dbReference>
<proteinExistence type="predicted"/>
<dbReference type="OrthoDB" id="26525at2759"/>
<dbReference type="Pfam" id="PF13499">
    <property type="entry name" value="EF-hand_7"/>
    <property type="match status" value="1"/>
</dbReference>
<dbReference type="PROSITE" id="PS50222">
    <property type="entry name" value="EF_HAND_2"/>
    <property type="match status" value="2"/>
</dbReference>
<comment type="caution">
    <text evidence="4">The sequence shown here is derived from an EMBL/GenBank/DDBJ whole genome shotgun (WGS) entry which is preliminary data.</text>
</comment>
<feature type="domain" description="EF-hand" evidence="3">
    <location>
        <begin position="56"/>
        <end position="91"/>
    </location>
</feature>
<dbReference type="PANTHER" id="PTHR13621">
    <property type="entry name" value="PROLINE-RICH PROTEIN PRCC"/>
    <property type="match status" value="1"/>
</dbReference>
<evidence type="ECO:0000256" key="1">
    <source>
        <dbReference type="ARBA" id="ARBA00022737"/>
    </source>
</evidence>
<dbReference type="InterPro" id="IPR018247">
    <property type="entry name" value="EF_Hand_1_Ca_BS"/>
</dbReference>
<gene>
    <name evidence="4" type="ORF">TSOC_009835</name>
</gene>
<dbReference type="FunFam" id="1.10.238.10:FF:000178">
    <property type="entry name" value="Calmodulin-2 A"/>
    <property type="match status" value="1"/>
</dbReference>
<evidence type="ECO:0000259" key="3">
    <source>
        <dbReference type="PROSITE" id="PS50222"/>
    </source>
</evidence>
<dbReference type="GO" id="GO:0005634">
    <property type="term" value="C:nucleus"/>
    <property type="evidence" value="ECO:0007669"/>
    <property type="project" value="TreeGrafter"/>
</dbReference>
<name>A0A2J7ZUU5_9CHLO</name>
<dbReference type="EMBL" id="PGGS01000431">
    <property type="protein sequence ID" value="PNH04046.1"/>
    <property type="molecule type" value="Genomic_DNA"/>
</dbReference>
<dbReference type="GO" id="GO:0005509">
    <property type="term" value="F:calcium ion binding"/>
    <property type="evidence" value="ECO:0007669"/>
    <property type="project" value="InterPro"/>
</dbReference>
<reference evidence="4 5" key="1">
    <citation type="journal article" date="2017" name="Mol. Biol. Evol.">
        <title>The 4-celled Tetrabaena socialis nuclear genome reveals the essential components for genetic control of cell number at the origin of multicellularity in the volvocine lineage.</title>
        <authorList>
            <person name="Featherston J."/>
            <person name="Arakaki Y."/>
            <person name="Hanschen E.R."/>
            <person name="Ferris P.J."/>
            <person name="Michod R.E."/>
            <person name="Olson B.J.S.C."/>
            <person name="Nozaki H."/>
            <person name="Durand P.M."/>
        </authorList>
    </citation>
    <scope>NUCLEOTIDE SEQUENCE [LARGE SCALE GENOMIC DNA]</scope>
    <source>
        <strain evidence="4 5">NIES-571</strain>
    </source>
</reference>
<organism evidence="4 5">
    <name type="scientific">Tetrabaena socialis</name>
    <dbReference type="NCBI Taxonomy" id="47790"/>
    <lineage>
        <taxon>Eukaryota</taxon>
        <taxon>Viridiplantae</taxon>
        <taxon>Chlorophyta</taxon>
        <taxon>core chlorophytes</taxon>
        <taxon>Chlorophyceae</taxon>
        <taxon>CS clade</taxon>
        <taxon>Chlamydomonadales</taxon>
        <taxon>Tetrabaenaceae</taxon>
        <taxon>Tetrabaena</taxon>
    </lineage>
</organism>
<accession>A0A2J7ZUU5</accession>
<dbReference type="Proteomes" id="UP000236333">
    <property type="component" value="Unassembled WGS sequence"/>
</dbReference>
<dbReference type="Gene3D" id="1.10.238.10">
    <property type="entry name" value="EF-hand"/>
    <property type="match status" value="1"/>
</dbReference>
<keyword evidence="2" id="KW-0106">Calcium</keyword>
<evidence type="ECO:0000256" key="2">
    <source>
        <dbReference type="ARBA" id="ARBA00022837"/>
    </source>
</evidence>
<feature type="domain" description="EF-hand" evidence="3">
    <location>
        <begin position="20"/>
        <end position="55"/>
    </location>
</feature>
<protein>
    <submittedName>
        <fullName evidence="4">Putative calmodulin-like protein 2</fullName>
    </submittedName>
</protein>
<dbReference type="SUPFAM" id="SSF47473">
    <property type="entry name" value="EF-hand"/>
    <property type="match status" value="1"/>
</dbReference>
<dbReference type="CDD" id="cd00051">
    <property type="entry name" value="EFh"/>
    <property type="match status" value="1"/>
</dbReference>
<dbReference type="InterPro" id="IPR018800">
    <property type="entry name" value="PRCC"/>
</dbReference>
<dbReference type="SMART" id="SM00054">
    <property type="entry name" value="EFh"/>
    <property type="match status" value="2"/>
</dbReference>
<dbReference type="InterPro" id="IPR011992">
    <property type="entry name" value="EF-hand-dom_pair"/>
</dbReference>
<keyword evidence="5" id="KW-1185">Reference proteome</keyword>
<dbReference type="AlphaFoldDB" id="A0A2J7ZUU5"/>
<evidence type="ECO:0000313" key="4">
    <source>
        <dbReference type="EMBL" id="PNH04046.1"/>
    </source>
</evidence>
<dbReference type="Pfam" id="PF10253">
    <property type="entry name" value="PRCC"/>
    <property type="match status" value="1"/>
</dbReference>
<sequence>MAESAAANAELQDEYGFSRAQIANFREAFNTFDKDGDGTVSVKELRNVFISVGVELSEDQCAKLVEQVDVDGSGTMGLSEFCILMAKTGLVPPFFGFEAHVSLRRSAASFEGSKLAKRKHQIGTLLFNARMQELEQLEKRTAGQKSKAETAAKYGW</sequence>
<keyword evidence="1" id="KW-0677">Repeat</keyword>
<dbReference type="PANTHER" id="PTHR13621:SF2">
    <property type="entry name" value="PROLINE-RICH PROTEIN PRCC"/>
    <property type="match status" value="1"/>
</dbReference>